<protein>
    <submittedName>
        <fullName evidence="1">Uncharacterized protein</fullName>
    </submittedName>
</protein>
<dbReference type="AlphaFoldDB" id="A0A9Q8SGA9"/>
<accession>A0A9Q8SGA9</accession>
<dbReference type="Proteomes" id="UP000830671">
    <property type="component" value="Chromosome 11"/>
</dbReference>
<dbReference type="KEGG" id="clup:CLUP02_18364"/>
<dbReference type="GeneID" id="73352276"/>
<name>A0A9Q8SGA9_9PEZI</name>
<dbReference type="EMBL" id="CP019473">
    <property type="protein sequence ID" value="UQC76849.1"/>
    <property type="molecule type" value="Genomic_DNA"/>
</dbReference>
<dbReference type="RefSeq" id="XP_049138490.1">
    <property type="nucleotide sequence ID" value="XM_049297266.1"/>
</dbReference>
<organism evidence="1 2">
    <name type="scientific">Colletotrichum lupini</name>
    <dbReference type="NCBI Taxonomy" id="145971"/>
    <lineage>
        <taxon>Eukaryota</taxon>
        <taxon>Fungi</taxon>
        <taxon>Dikarya</taxon>
        <taxon>Ascomycota</taxon>
        <taxon>Pezizomycotina</taxon>
        <taxon>Sordariomycetes</taxon>
        <taxon>Hypocreomycetidae</taxon>
        <taxon>Glomerellales</taxon>
        <taxon>Glomerellaceae</taxon>
        <taxon>Colletotrichum</taxon>
        <taxon>Colletotrichum acutatum species complex</taxon>
    </lineage>
</organism>
<reference evidence="1" key="1">
    <citation type="journal article" date="2021" name="Mol. Plant Microbe Interact.">
        <title>Complete Genome Sequence of the Plant-Pathogenic Fungus Colletotrichum lupini.</title>
        <authorList>
            <person name="Baroncelli R."/>
            <person name="Pensec F."/>
            <person name="Da Lio D."/>
            <person name="Boufleur T."/>
            <person name="Vicente I."/>
            <person name="Sarrocco S."/>
            <person name="Picot A."/>
            <person name="Baraldi E."/>
            <person name="Sukno S."/>
            <person name="Thon M."/>
            <person name="Le Floch G."/>
        </authorList>
    </citation>
    <scope>NUCLEOTIDE SEQUENCE</scope>
    <source>
        <strain evidence="1">IMI 504893</strain>
    </source>
</reference>
<evidence type="ECO:0000313" key="1">
    <source>
        <dbReference type="EMBL" id="UQC76849.1"/>
    </source>
</evidence>
<keyword evidence="2" id="KW-1185">Reference proteome</keyword>
<sequence>MIFRMLRDNFDDGSKLKNKQNLAHEGYVCISKNQTLGGEVAHTGHGLQVWVVKDHRPGDPGFVRKGRPNTPEMIRRYILAAVSNKNVSTILYNVFQELKNLDPRNRSYMVVDLNVNTSRLLAQKTRLRILNCDAETSLLKQVKAFMRSFGNIMIFNGTFQDFLEINTLLSKNVPPST</sequence>
<gene>
    <name evidence="1" type="ORF">CLUP02_18364</name>
</gene>
<proteinExistence type="predicted"/>
<evidence type="ECO:0000313" key="2">
    <source>
        <dbReference type="Proteomes" id="UP000830671"/>
    </source>
</evidence>